<comment type="caution">
    <text evidence="1">The sequence shown here is derived from an EMBL/GenBank/DDBJ whole genome shotgun (WGS) entry which is preliminary data.</text>
</comment>
<organism evidence="1 2">
    <name type="scientific">Acidovorax kalamii</name>
    <dbReference type="NCBI Taxonomy" id="2004485"/>
    <lineage>
        <taxon>Bacteria</taxon>
        <taxon>Pseudomonadati</taxon>
        <taxon>Pseudomonadota</taxon>
        <taxon>Betaproteobacteria</taxon>
        <taxon>Burkholderiales</taxon>
        <taxon>Comamonadaceae</taxon>
        <taxon>Acidovorax</taxon>
    </lineage>
</organism>
<evidence type="ECO:0000313" key="1">
    <source>
        <dbReference type="EMBL" id="OYD50680.1"/>
    </source>
</evidence>
<name>A0A235ENU6_9BURK</name>
<dbReference type="EMBL" id="NOIG01000005">
    <property type="protein sequence ID" value="OYD50680.1"/>
    <property type="molecule type" value="Genomic_DNA"/>
</dbReference>
<dbReference type="RefSeq" id="WP_094288292.1">
    <property type="nucleotide sequence ID" value="NZ_NOIG01000005.1"/>
</dbReference>
<dbReference type="AlphaFoldDB" id="A0A235ENU6"/>
<dbReference type="Proteomes" id="UP000215441">
    <property type="component" value="Unassembled WGS sequence"/>
</dbReference>
<keyword evidence="2" id="KW-1185">Reference proteome</keyword>
<gene>
    <name evidence="1" type="ORF">CBY09_08065</name>
</gene>
<dbReference type="OrthoDB" id="8808507at2"/>
<proteinExistence type="predicted"/>
<accession>A0A235ENU6</accession>
<protein>
    <submittedName>
        <fullName evidence="1">Uncharacterized protein</fullName>
    </submittedName>
</protein>
<evidence type="ECO:0000313" key="2">
    <source>
        <dbReference type="Proteomes" id="UP000215441"/>
    </source>
</evidence>
<reference evidence="1 2" key="1">
    <citation type="submission" date="2017-07" db="EMBL/GenBank/DDBJ databases">
        <title>Acidovorax KNDSW TSA 6 genome sequence and assembly.</title>
        <authorList>
            <person name="Mayilraj S."/>
        </authorList>
    </citation>
    <scope>NUCLEOTIDE SEQUENCE [LARGE SCALE GENOMIC DNA]</scope>
    <source>
        <strain evidence="1 2">KNDSW-TSA6</strain>
    </source>
</reference>
<sequence>MSRSGYTDDYGEDDPLAMGRWRAAVNSAINGKRGQAALREVLAALDAMPEKALIGESLVTADGDYCTLGVLGAKRGLDMTTVDPEDWDAVAALFGIAPAMVREIVWENDEGTSTYEYVDVVICGPMPPDHFRPPYYKERHNRTVRVEIDQAIVARRRWERMRNWVASHIKQPAGEPT</sequence>